<evidence type="ECO:0000256" key="3">
    <source>
        <dbReference type="SAM" id="SignalP"/>
    </source>
</evidence>
<gene>
    <name evidence="4" type="ORF">H6P81_003934</name>
</gene>
<evidence type="ECO:0000256" key="2">
    <source>
        <dbReference type="SAM" id="MobiDB-lite"/>
    </source>
</evidence>
<sequence>MAYNHFFLEYCSLVFFLLLAGARGSDSYYGSSADPKPSTPDDQPKAEYERPSYEQPKPLPVYDEKPKADFEKIKPHFQKPGQKADQYADQPSVPTKPAYEKPKVDYEKIKPDYETPKQKVEYSYEKPTPKPAYEKPPKVDYEKVKPASEKPKVDYKKVKPTYVKPKVDYEKVKPIYEKPKVDYTEVKPTYEKPKVDYDKAKPTYEKPKVDYEKPKVDYEKVKPKGDYEKSSQKLQYDKFTSKPVYEKPDQIKVEYYTKPSVTKPGYNYEKTKVEYEKIKPDYEKEKSKVDYYKSTQNVPKAAYEKPKVDYGRHLDKIMGLQGLVYCRRSAAHLEPLQGAVVRVTCLITKSESNGYESREPVSFLCNPTNEKGYFFMTKKVSELERSGKKVGECKAFLHHSPCDTCNVPTDAYNGVTGAPLKSHRLSPHNDMQLFSVGPFIYTPKPEAPAASKGGAY</sequence>
<dbReference type="AlphaFoldDB" id="A0AAV7FF22"/>
<accession>A0AAV7FF22</accession>
<dbReference type="PANTHER" id="PTHR33470">
    <property type="entry name" value="OS01G0164075 PROTEIN"/>
    <property type="match status" value="1"/>
</dbReference>
<feature type="compositionally biased region" description="Basic and acidic residues" evidence="2">
    <location>
        <begin position="62"/>
        <end position="74"/>
    </location>
</feature>
<feature type="compositionally biased region" description="Basic and acidic residues" evidence="2">
    <location>
        <begin position="98"/>
        <end position="146"/>
    </location>
</feature>
<reference evidence="4 5" key="1">
    <citation type="submission" date="2021-07" db="EMBL/GenBank/DDBJ databases">
        <title>The Aristolochia fimbriata genome: insights into angiosperm evolution, floral development and chemical biosynthesis.</title>
        <authorList>
            <person name="Jiao Y."/>
        </authorList>
    </citation>
    <scope>NUCLEOTIDE SEQUENCE [LARGE SCALE GENOMIC DNA]</scope>
    <source>
        <strain evidence="4">IBCAS-2021</strain>
        <tissue evidence="4">Leaf</tissue>
    </source>
</reference>
<name>A0AAV7FF22_ARIFI</name>
<evidence type="ECO:0000313" key="5">
    <source>
        <dbReference type="Proteomes" id="UP000825729"/>
    </source>
</evidence>
<dbReference type="Pfam" id="PF01190">
    <property type="entry name" value="Pollen_Ole_e_1"/>
    <property type="match status" value="1"/>
</dbReference>
<feature type="compositionally biased region" description="Basic and acidic residues" evidence="2">
    <location>
        <begin position="42"/>
        <end position="52"/>
    </location>
</feature>
<protein>
    <submittedName>
        <fullName evidence="4">Uncharacterized protein</fullName>
    </submittedName>
</protein>
<dbReference type="GO" id="GO:0071944">
    <property type="term" value="C:cell periphery"/>
    <property type="evidence" value="ECO:0007669"/>
    <property type="project" value="TreeGrafter"/>
</dbReference>
<evidence type="ECO:0000256" key="1">
    <source>
        <dbReference type="ARBA" id="ARBA00022729"/>
    </source>
</evidence>
<feature type="signal peptide" evidence="3">
    <location>
        <begin position="1"/>
        <end position="24"/>
    </location>
</feature>
<comment type="caution">
    <text evidence="4">The sequence shown here is derived from an EMBL/GenBank/DDBJ whole genome shotgun (WGS) entry which is preliminary data.</text>
</comment>
<feature type="region of interest" description="Disordered" evidence="2">
    <location>
        <begin position="27"/>
        <end position="146"/>
    </location>
</feature>
<evidence type="ECO:0000313" key="4">
    <source>
        <dbReference type="EMBL" id="KAG9459426.1"/>
    </source>
</evidence>
<keyword evidence="5" id="KW-1185">Reference proteome</keyword>
<keyword evidence="1 3" id="KW-0732">Signal</keyword>
<proteinExistence type="predicted"/>
<dbReference type="Proteomes" id="UP000825729">
    <property type="component" value="Unassembled WGS sequence"/>
</dbReference>
<organism evidence="4 5">
    <name type="scientific">Aristolochia fimbriata</name>
    <name type="common">White veined hardy Dutchman's pipe vine</name>
    <dbReference type="NCBI Taxonomy" id="158543"/>
    <lineage>
        <taxon>Eukaryota</taxon>
        <taxon>Viridiplantae</taxon>
        <taxon>Streptophyta</taxon>
        <taxon>Embryophyta</taxon>
        <taxon>Tracheophyta</taxon>
        <taxon>Spermatophyta</taxon>
        <taxon>Magnoliopsida</taxon>
        <taxon>Magnoliidae</taxon>
        <taxon>Piperales</taxon>
        <taxon>Aristolochiaceae</taxon>
        <taxon>Aristolochia</taxon>
    </lineage>
</organism>
<feature type="chain" id="PRO_5043899682" evidence="3">
    <location>
        <begin position="25"/>
        <end position="456"/>
    </location>
</feature>
<dbReference type="EMBL" id="JAINDJ010000002">
    <property type="protein sequence ID" value="KAG9459426.1"/>
    <property type="molecule type" value="Genomic_DNA"/>
</dbReference>
<dbReference type="PANTHER" id="PTHR33470:SF40">
    <property type="entry name" value="PROTEIN SEED AND ROOT HAIR PROTECTIVE PROTEIN"/>
    <property type="match status" value="1"/>
</dbReference>